<comment type="subcellular location">
    <subcellularLocation>
        <location evidence="1">Nucleus</location>
    </subcellularLocation>
</comment>
<dbReference type="PRINTS" id="PR00404">
    <property type="entry name" value="MADSDOMAIN"/>
</dbReference>
<dbReference type="GO" id="GO:0003677">
    <property type="term" value="F:DNA binding"/>
    <property type="evidence" value="ECO:0007669"/>
    <property type="project" value="UniProtKB-KW"/>
</dbReference>
<gene>
    <name evidence="7" type="ORF">CARUB_v100247490mg</name>
</gene>
<evidence type="ECO:0000313" key="8">
    <source>
        <dbReference type="Proteomes" id="UP000029121"/>
    </source>
</evidence>
<proteinExistence type="predicted"/>
<evidence type="ECO:0000313" key="7">
    <source>
        <dbReference type="EMBL" id="EOA29443.1"/>
    </source>
</evidence>
<keyword evidence="8" id="KW-1185">Reference proteome</keyword>
<dbReference type="Pfam" id="PF00319">
    <property type="entry name" value="SRF-TF"/>
    <property type="match status" value="1"/>
</dbReference>
<dbReference type="InterPro" id="IPR050142">
    <property type="entry name" value="MADS-box/MEF2_TF"/>
</dbReference>
<dbReference type="eggNOG" id="KOG0014">
    <property type="taxonomic scope" value="Eukaryota"/>
</dbReference>
<dbReference type="EMBL" id="KB870808">
    <property type="protein sequence ID" value="EOA29443.1"/>
    <property type="molecule type" value="Genomic_DNA"/>
</dbReference>
<dbReference type="GO" id="GO:0005634">
    <property type="term" value="C:nucleus"/>
    <property type="evidence" value="ECO:0007669"/>
    <property type="project" value="UniProtKB-SubCell"/>
</dbReference>
<dbReference type="SMART" id="SM00432">
    <property type="entry name" value="MADS"/>
    <property type="match status" value="1"/>
</dbReference>
<feature type="domain" description="MADS-box" evidence="6">
    <location>
        <begin position="1"/>
        <end position="61"/>
    </location>
</feature>
<protein>
    <recommendedName>
        <fullName evidence="6">MADS-box domain-containing protein</fullName>
    </recommendedName>
</protein>
<dbReference type="PANTHER" id="PTHR48019">
    <property type="entry name" value="SERUM RESPONSE FACTOR HOMOLOG"/>
    <property type="match status" value="1"/>
</dbReference>
<keyword evidence="3" id="KW-0238">DNA-binding</keyword>
<dbReference type="SUPFAM" id="SSF55455">
    <property type="entry name" value="SRF-like"/>
    <property type="match status" value="1"/>
</dbReference>
<dbReference type="AlphaFoldDB" id="R0HZE7"/>
<organism evidence="7 8">
    <name type="scientific">Capsella rubella</name>
    <dbReference type="NCBI Taxonomy" id="81985"/>
    <lineage>
        <taxon>Eukaryota</taxon>
        <taxon>Viridiplantae</taxon>
        <taxon>Streptophyta</taxon>
        <taxon>Embryophyta</taxon>
        <taxon>Tracheophyta</taxon>
        <taxon>Spermatophyta</taxon>
        <taxon>Magnoliopsida</taxon>
        <taxon>eudicotyledons</taxon>
        <taxon>Gunneridae</taxon>
        <taxon>Pentapetalae</taxon>
        <taxon>rosids</taxon>
        <taxon>malvids</taxon>
        <taxon>Brassicales</taxon>
        <taxon>Brassicaceae</taxon>
        <taxon>Camelineae</taxon>
        <taxon>Capsella</taxon>
    </lineage>
</organism>
<reference evidence="8" key="1">
    <citation type="journal article" date="2013" name="Nat. Genet.">
        <title>The Capsella rubella genome and the genomic consequences of rapid mating system evolution.</title>
        <authorList>
            <person name="Slotte T."/>
            <person name="Hazzouri K.M."/>
            <person name="Agren J.A."/>
            <person name="Koenig D."/>
            <person name="Maumus F."/>
            <person name="Guo Y.L."/>
            <person name="Steige K."/>
            <person name="Platts A.E."/>
            <person name="Escobar J.S."/>
            <person name="Newman L.K."/>
            <person name="Wang W."/>
            <person name="Mandakova T."/>
            <person name="Vello E."/>
            <person name="Smith L.M."/>
            <person name="Henz S.R."/>
            <person name="Steffen J."/>
            <person name="Takuno S."/>
            <person name="Brandvain Y."/>
            <person name="Coop G."/>
            <person name="Andolfatto P."/>
            <person name="Hu T.T."/>
            <person name="Blanchette M."/>
            <person name="Clark R.M."/>
            <person name="Quesneville H."/>
            <person name="Nordborg M."/>
            <person name="Gaut B.S."/>
            <person name="Lysak M.A."/>
            <person name="Jenkins J."/>
            <person name="Grimwood J."/>
            <person name="Chapman J."/>
            <person name="Prochnik S."/>
            <person name="Shu S."/>
            <person name="Rokhsar D."/>
            <person name="Schmutz J."/>
            <person name="Weigel D."/>
            <person name="Wright S.I."/>
        </authorList>
    </citation>
    <scope>NUCLEOTIDE SEQUENCE [LARGE SCALE GENOMIC DNA]</scope>
    <source>
        <strain evidence="8">cv. Monte Gargano</strain>
    </source>
</reference>
<keyword evidence="4" id="KW-0804">Transcription</keyword>
<evidence type="ECO:0000256" key="3">
    <source>
        <dbReference type="ARBA" id="ARBA00023125"/>
    </source>
</evidence>
<evidence type="ECO:0000256" key="5">
    <source>
        <dbReference type="ARBA" id="ARBA00023242"/>
    </source>
</evidence>
<dbReference type="GO" id="GO:0046983">
    <property type="term" value="F:protein dimerization activity"/>
    <property type="evidence" value="ECO:0007669"/>
    <property type="project" value="InterPro"/>
</dbReference>
<dbReference type="InterPro" id="IPR036879">
    <property type="entry name" value="TF_MADSbox_sf"/>
</dbReference>
<name>R0HZE7_9BRAS</name>
<keyword evidence="5" id="KW-0539">Nucleus</keyword>
<evidence type="ECO:0000256" key="1">
    <source>
        <dbReference type="ARBA" id="ARBA00004123"/>
    </source>
</evidence>
<sequence length="61" mass="7000">MGKMKIELKKIECPKERSNKYSKRKKGILKKTEQLALLCNVDIVMVLISPTNKPTIFHTPS</sequence>
<accession>R0HZE7</accession>
<dbReference type="InterPro" id="IPR002100">
    <property type="entry name" value="TF_MADSbox"/>
</dbReference>
<feature type="non-terminal residue" evidence="7">
    <location>
        <position position="61"/>
    </location>
</feature>
<dbReference type="Proteomes" id="UP000029121">
    <property type="component" value="Unassembled WGS sequence"/>
</dbReference>
<evidence type="ECO:0000259" key="6">
    <source>
        <dbReference type="PROSITE" id="PS50066"/>
    </source>
</evidence>
<evidence type="ECO:0000256" key="2">
    <source>
        <dbReference type="ARBA" id="ARBA00023015"/>
    </source>
</evidence>
<keyword evidence="2" id="KW-0805">Transcription regulation</keyword>
<dbReference type="Gene3D" id="3.40.1810.10">
    <property type="entry name" value="Transcription factor, MADS-box"/>
    <property type="match status" value="1"/>
</dbReference>
<dbReference type="PROSITE" id="PS50066">
    <property type="entry name" value="MADS_BOX_2"/>
    <property type="match status" value="1"/>
</dbReference>
<evidence type="ECO:0000256" key="4">
    <source>
        <dbReference type="ARBA" id="ARBA00023163"/>
    </source>
</evidence>